<evidence type="ECO:0000313" key="12">
    <source>
        <dbReference type="Proteomes" id="UP000233325"/>
    </source>
</evidence>
<evidence type="ECO:0000256" key="7">
    <source>
        <dbReference type="PIRSR" id="PIRSR618044-1"/>
    </source>
</evidence>
<feature type="active site" evidence="7">
    <location>
        <position position="140"/>
    </location>
</feature>
<dbReference type="EMBL" id="PHAH01000005">
    <property type="protein sequence ID" value="PKM89107.1"/>
    <property type="molecule type" value="Genomic_DNA"/>
</dbReference>
<organism evidence="11 12">
    <name type="scientific">Candidatus Falkowbacteria bacterium HGW-Falkowbacteria-2</name>
    <dbReference type="NCBI Taxonomy" id="2013769"/>
    <lineage>
        <taxon>Bacteria</taxon>
        <taxon>Candidatus Falkowiibacteriota</taxon>
    </lineage>
</organism>
<keyword evidence="6" id="KW-0961">Cell wall biogenesis/degradation</keyword>
<dbReference type="InterPro" id="IPR001967">
    <property type="entry name" value="Peptidase_S11_N"/>
</dbReference>
<keyword evidence="2" id="KW-0732">Signal</keyword>
<evidence type="ECO:0000256" key="9">
    <source>
        <dbReference type="RuleBase" id="RU004016"/>
    </source>
</evidence>
<dbReference type="GO" id="GO:0009252">
    <property type="term" value="P:peptidoglycan biosynthetic process"/>
    <property type="evidence" value="ECO:0007669"/>
    <property type="project" value="UniProtKB-KW"/>
</dbReference>
<evidence type="ECO:0000256" key="6">
    <source>
        <dbReference type="ARBA" id="ARBA00023316"/>
    </source>
</evidence>
<gene>
    <name evidence="11" type="ORF">CVU83_00600</name>
</gene>
<evidence type="ECO:0000256" key="3">
    <source>
        <dbReference type="ARBA" id="ARBA00022801"/>
    </source>
</evidence>
<dbReference type="GO" id="GO:0006508">
    <property type="term" value="P:proteolysis"/>
    <property type="evidence" value="ECO:0007669"/>
    <property type="project" value="InterPro"/>
</dbReference>
<dbReference type="SUPFAM" id="SSF56601">
    <property type="entry name" value="beta-lactamase/transpeptidase-like"/>
    <property type="match status" value="1"/>
</dbReference>
<proteinExistence type="inferred from homology"/>
<protein>
    <recommendedName>
        <fullName evidence="10">Peptidase S11 D-alanyl-D-alanine carboxypeptidase A N-terminal domain-containing protein</fullName>
    </recommendedName>
</protein>
<dbReference type="PANTHER" id="PTHR21581">
    <property type="entry name" value="D-ALANYL-D-ALANINE CARBOXYPEPTIDASE"/>
    <property type="match status" value="1"/>
</dbReference>
<evidence type="ECO:0000256" key="4">
    <source>
        <dbReference type="ARBA" id="ARBA00022960"/>
    </source>
</evidence>
<sequence length="302" mass="32322">MLSALANIIAVLLSLWTPGETTAIYASGPWRGNEACVTERLPENSDKPVVTEAPSVSAKSAAVLTDDGHVWLEVKSGERQQPIASITKLMTALVFLDKNPGWEKTYTISRADLVDGGKVNLFVGDTVTIKDLFNSSLVASDNGATLALARSTGLSDDEFIVAMNIKAKALGLMQSSFADPIGLNNDNLSNAKDVARLAKAALDQPDIAAAVGKPSYEFITVKGRTKKLESTDWLLETDSVSGMQAVGGKTGYTDSAGYCFVGRFRDVSGRSVIVVVLDSGGKNERFQQARSLASWAFNYCQW</sequence>
<name>A0A2N2E306_9BACT</name>
<dbReference type="PANTHER" id="PTHR21581:SF6">
    <property type="entry name" value="TRAFFICKING PROTEIN PARTICLE COMPLEX SUBUNIT 12"/>
    <property type="match status" value="1"/>
</dbReference>
<dbReference type="GO" id="GO:0008360">
    <property type="term" value="P:regulation of cell shape"/>
    <property type="evidence" value="ECO:0007669"/>
    <property type="project" value="UniProtKB-KW"/>
</dbReference>
<evidence type="ECO:0000256" key="8">
    <source>
        <dbReference type="PIRSR" id="PIRSR618044-2"/>
    </source>
</evidence>
<feature type="active site" description="Proton acceptor" evidence="7">
    <location>
        <position position="88"/>
    </location>
</feature>
<dbReference type="Proteomes" id="UP000233325">
    <property type="component" value="Unassembled WGS sequence"/>
</dbReference>
<comment type="similarity">
    <text evidence="1 9">Belongs to the peptidase S11 family.</text>
</comment>
<dbReference type="InterPro" id="IPR018044">
    <property type="entry name" value="Peptidase_S11"/>
</dbReference>
<dbReference type="InterPro" id="IPR012338">
    <property type="entry name" value="Beta-lactam/transpept-like"/>
</dbReference>
<keyword evidence="3" id="KW-0378">Hydrolase</keyword>
<accession>A0A2N2E306</accession>
<comment type="caution">
    <text evidence="11">The sequence shown here is derived from an EMBL/GenBank/DDBJ whole genome shotgun (WGS) entry which is preliminary data.</text>
</comment>
<dbReference type="Pfam" id="PF00768">
    <property type="entry name" value="Peptidase_S11"/>
    <property type="match status" value="1"/>
</dbReference>
<dbReference type="AlphaFoldDB" id="A0A2N2E306"/>
<evidence type="ECO:0000313" key="11">
    <source>
        <dbReference type="EMBL" id="PKM89107.1"/>
    </source>
</evidence>
<reference evidence="11 12" key="1">
    <citation type="journal article" date="2017" name="ISME J.">
        <title>Potential for microbial H2 and metal transformations associated with novel bacteria and archaea in deep terrestrial subsurface sediments.</title>
        <authorList>
            <person name="Hernsdorf A.W."/>
            <person name="Amano Y."/>
            <person name="Miyakawa K."/>
            <person name="Ise K."/>
            <person name="Suzuki Y."/>
            <person name="Anantharaman K."/>
            <person name="Probst A."/>
            <person name="Burstein D."/>
            <person name="Thomas B.C."/>
            <person name="Banfield J.F."/>
        </authorList>
    </citation>
    <scope>NUCLEOTIDE SEQUENCE [LARGE SCALE GENOMIC DNA]</scope>
    <source>
        <strain evidence="11">HGW-Falkowbacteria-2</strain>
    </source>
</reference>
<dbReference type="GO" id="GO:0009002">
    <property type="term" value="F:serine-type D-Ala-D-Ala carboxypeptidase activity"/>
    <property type="evidence" value="ECO:0007669"/>
    <property type="project" value="InterPro"/>
</dbReference>
<evidence type="ECO:0000256" key="2">
    <source>
        <dbReference type="ARBA" id="ARBA00022729"/>
    </source>
</evidence>
<evidence type="ECO:0000256" key="5">
    <source>
        <dbReference type="ARBA" id="ARBA00022984"/>
    </source>
</evidence>
<evidence type="ECO:0000259" key="10">
    <source>
        <dbReference type="Pfam" id="PF00768"/>
    </source>
</evidence>
<keyword evidence="4" id="KW-0133">Cell shape</keyword>
<feature type="binding site" evidence="8">
    <location>
        <position position="249"/>
    </location>
    <ligand>
        <name>substrate</name>
    </ligand>
</feature>
<dbReference type="PRINTS" id="PR00725">
    <property type="entry name" value="DADACBPTASE1"/>
</dbReference>
<dbReference type="Gene3D" id="3.40.710.10">
    <property type="entry name" value="DD-peptidase/beta-lactamase superfamily"/>
    <property type="match status" value="1"/>
</dbReference>
<evidence type="ECO:0000256" key="1">
    <source>
        <dbReference type="ARBA" id="ARBA00007164"/>
    </source>
</evidence>
<feature type="domain" description="Peptidase S11 D-alanyl-D-alanine carboxypeptidase A N-terminal" evidence="10">
    <location>
        <begin position="51"/>
        <end position="279"/>
    </location>
</feature>
<feature type="active site" description="Acyl-ester intermediate" evidence="7">
    <location>
        <position position="85"/>
    </location>
</feature>
<dbReference type="GO" id="GO:0071555">
    <property type="term" value="P:cell wall organization"/>
    <property type="evidence" value="ECO:0007669"/>
    <property type="project" value="UniProtKB-KW"/>
</dbReference>
<keyword evidence="5" id="KW-0573">Peptidoglycan synthesis</keyword>